<keyword evidence="14" id="KW-1185">Reference proteome</keyword>
<comment type="similarity">
    <text evidence="4">Belongs to the NAD(P)-dependent epimerase/dehydratase family.</text>
</comment>
<evidence type="ECO:0000313" key="13">
    <source>
        <dbReference type="EMBL" id="RXJ00914.1"/>
    </source>
</evidence>
<protein>
    <recommendedName>
        <fullName evidence="6">UDP-glucose 4-epimerase</fullName>
        <ecNumber evidence="5">5.1.3.2</ecNumber>
    </recommendedName>
    <alternativeName>
        <fullName evidence="11">Galactowaldenase</fullName>
    </alternativeName>
    <alternativeName>
        <fullName evidence="10">UDP-galactose 4-epimerase</fullName>
    </alternativeName>
</protein>
<keyword evidence="8" id="KW-0119">Carbohydrate metabolism</keyword>
<reference evidence="13 14" key="1">
    <citation type="journal article" date="2019" name="Int. J. Syst. Evol. Microbiol.">
        <title>Anaerobacillus alkaliphilus sp. nov., a novel alkaliphilic and moderately halophilic bacterium.</title>
        <authorList>
            <person name="Borsodi A.K."/>
            <person name="Aszalos J.M."/>
            <person name="Bihari P."/>
            <person name="Nagy I."/>
            <person name="Schumann P."/>
            <person name="Sproer C."/>
            <person name="Kovacs A.L."/>
            <person name="Boka K."/>
            <person name="Dobosy P."/>
            <person name="Ovari M."/>
            <person name="Szili-Kovacs T."/>
            <person name="Toth E."/>
        </authorList>
    </citation>
    <scope>NUCLEOTIDE SEQUENCE [LARGE SCALE GENOMIC DNA]</scope>
    <source>
        <strain evidence="13 14">B16-10</strain>
    </source>
</reference>
<name>A0A4Q0VSX9_9BACI</name>
<dbReference type="GO" id="GO:0003978">
    <property type="term" value="F:UDP-glucose 4-epimerase activity"/>
    <property type="evidence" value="ECO:0007669"/>
    <property type="project" value="UniProtKB-EC"/>
</dbReference>
<evidence type="ECO:0000256" key="9">
    <source>
        <dbReference type="ARBA" id="ARBA00023235"/>
    </source>
</evidence>
<sequence>MNILVIGGTRFIGIHIVDELLRKKHKVTLFNRGKTNADYFPTVERIVGNRDDDLSMLTNNHWDAVIDTCGYVPRIVQKSATTLAPVSDMYVFVSSISVYRDFSQLNIDEQAEVTVLENSNTEEVTGETYGPLKALCEQEVEKAFPGRALIVRPGLIVGPYDSTDRFTYWPMRVARGGEVLAPGSKNAPVQFIDARDLAAYIVSGIEQKVTGIYNVTGPKETLTFEGFLSTCRSVLNDDVSFTWVDDQFLAKNEVGHWIEMPLYIPEAMSGMLAANIDKALSTGLSFTSLEKTIQDTYQWDVERNIPVSDRKAGLAAEKEAVVLNAYLEHKK</sequence>
<dbReference type="InterPro" id="IPR001509">
    <property type="entry name" value="Epimerase_deHydtase"/>
</dbReference>
<keyword evidence="9" id="KW-0413">Isomerase</keyword>
<evidence type="ECO:0000256" key="11">
    <source>
        <dbReference type="ARBA" id="ARBA00033067"/>
    </source>
</evidence>
<evidence type="ECO:0000256" key="2">
    <source>
        <dbReference type="ARBA" id="ARBA00001911"/>
    </source>
</evidence>
<dbReference type="GO" id="GO:0006012">
    <property type="term" value="P:galactose metabolic process"/>
    <property type="evidence" value="ECO:0007669"/>
    <property type="project" value="UniProtKB-KW"/>
</dbReference>
<dbReference type="EMBL" id="QOUX01000036">
    <property type="protein sequence ID" value="RXJ00914.1"/>
    <property type="molecule type" value="Genomic_DNA"/>
</dbReference>
<evidence type="ECO:0000256" key="5">
    <source>
        <dbReference type="ARBA" id="ARBA00013189"/>
    </source>
</evidence>
<dbReference type="GO" id="GO:0005829">
    <property type="term" value="C:cytosol"/>
    <property type="evidence" value="ECO:0007669"/>
    <property type="project" value="TreeGrafter"/>
</dbReference>
<accession>A0A4Q0VSX9</accession>
<dbReference type="RefSeq" id="WP_129078288.1">
    <property type="nucleotide sequence ID" value="NZ_QOUX01000036.1"/>
</dbReference>
<dbReference type="PANTHER" id="PTHR43725:SF47">
    <property type="entry name" value="UDP-GLUCOSE 4-EPIMERASE"/>
    <property type="match status" value="1"/>
</dbReference>
<evidence type="ECO:0000256" key="1">
    <source>
        <dbReference type="ARBA" id="ARBA00000083"/>
    </source>
</evidence>
<comment type="caution">
    <text evidence="13">The sequence shown here is derived from an EMBL/GenBank/DDBJ whole genome shotgun (WGS) entry which is preliminary data.</text>
</comment>
<evidence type="ECO:0000256" key="10">
    <source>
        <dbReference type="ARBA" id="ARBA00031367"/>
    </source>
</evidence>
<evidence type="ECO:0000256" key="4">
    <source>
        <dbReference type="ARBA" id="ARBA00007637"/>
    </source>
</evidence>
<proteinExistence type="inferred from homology"/>
<evidence type="ECO:0000256" key="6">
    <source>
        <dbReference type="ARBA" id="ARBA00018569"/>
    </source>
</evidence>
<evidence type="ECO:0000313" key="14">
    <source>
        <dbReference type="Proteomes" id="UP000290649"/>
    </source>
</evidence>
<dbReference type="Gene3D" id="3.40.50.720">
    <property type="entry name" value="NAD(P)-binding Rossmann-like Domain"/>
    <property type="match status" value="1"/>
</dbReference>
<dbReference type="SUPFAM" id="SSF51735">
    <property type="entry name" value="NAD(P)-binding Rossmann-fold domains"/>
    <property type="match status" value="1"/>
</dbReference>
<dbReference type="EC" id="5.1.3.2" evidence="5"/>
<keyword evidence="8" id="KW-0299">Galactose metabolism</keyword>
<feature type="domain" description="NAD-dependent epimerase/dehydratase" evidence="12">
    <location>
        <begin position="3"/>
        <end position="215"/>
    </location>
</feature>
<keyword evidence="7" id="KW-0520">NAD</keyword>
<comment type="catalytic activity">
    <reaction evidence="1">
        <text>UDP-alpha-D-glucose = UDP-alpha-D-galactose</text>
        <dbReference type="Rhea" id="RHEA:22168"/>
        <dbReference type="ChEBI" id="CHEBI:58885"/>
        <dbReference type="ChEBI" id="CHEBI:66914"/>
        <dbReference type="EC" id="5.1.3.2"/>
    </reaction>
</comment>
<evidence type="ECO:0000256" key="3">
    <source>
        <dbReference type="ARBA" id="ARBA00004947"/>
    </source>
</evidence>
<dbReference type="Proteomes" id="UP000290649">
    <property type="component" value="Unassembled WGS sequence"/>
</dbReference>
<dbReference type="Pfam" id="PF01370">
    <property type="entry name" value="Epimerase"/>
    <property type="match status" value="1"/>
</dbReference>
<dbReference type="AlphaFoldDB" id="A0A4Q0VSX9"/>
<comment type="cofactor">
    <cofactor evidence="2">
        <name>NAD(+)</name>
        <dbReference type="ChEBI" id="CHEBI:57540"/>
    </cofactor>
</comment>
<dbReference type="InterPro" id="IPR036291">
    <property type="entry name" value="NAD(P)-bd_dom_sf"/>
</dbReference>
<gene>
    <name evidence="13" type="ORF">DS745_10955</name>
</gene>
<evidence type="ECO:0000256" key="8">
    <source>
        <dbReference type="ARBA" id="ARBA00023144"/>
    </source>
</evidence>
<dbReference type="PANTHER" id="PTHR43725">
    <property type="entry name" value="UDP-GLUCOSE 4-EPIMERASE"/>
    <property type="match status" value="1"/>
</dbReference>
<evidence type="ECO:0000259" key="12">
    <source>
        <dbReference type="Pfam" id="PF01370"/>
    </source>
</evidence>
<dbReference type="OrthoDB" id="9809586at2"/>
<organism evidence="13 14">
    <name type="scientific">Anaerobacillus alkaliphilus</name>
    <dbReference type="NCBI Taxonomy" id="1548597"/>
    <lineage>
        <taxon>Bacteria</taxon>
        <taxon>Bacillati</taxon>
        <taxon>Bacillota</taxon>
        <taxon>Bacilli</taxon>
        <taxon>Bacillales</taxon>
        <taxon>Bacillaceae</taxon>
        <taxon>Anaerobacillus</taxon>
    </lineage>
</organism>
<comment type="pathway">
    <text evidence="3">Carbohydrate metabolism; galactose metabolism.</text>
</comment>
<evidence type="ECO:0000256" key="7">
    <source>
        <dbReference type="ARBA" id="ARBA00023027"/>
    </source>
</evidence>